<dbReference type="Gene3D" id="3.40.50.150">
    <property type="entry name" value="Vaccinia Virus protein VP39"/>
    <property type="match status" value="1"/>
</dbReference>
<reference evidence="1" key="1">
    <citation type="submission" date="2008-04" db="EMBL/GenBank/DDBJ databases">
        <title>Complete sequence of chromosome of Methylobacterium populi BJ001.</title>
        <authorList>
            <consortium name="US DOE Joint Genome Institute"/>
            <person name="Copeland A."/>
            <person name="Lucas S."/>
            <person name="Lapidus A."/>
            <person name="Glavina del Rio T."/>
            <person name="Dalin E."/>
            <person name="Tice H."/>
            <person name="Bruce D."/>
            <person name="Goodwin L."/>
            <person name="Pitluck S."/>
            <person name="Chertkov O."/>
            <person name="Brettin T."/>
            <person name="Detter J.C."/>
            <person name="Han C."/>
            <person name="Kuske C.R."/>
            <person name="Schmutz J."/>
            <person name="Larimer F."/>
            <person name="Land M."/>
            <person name="Hauser L."/>
            <person name="Kyrpides N."/>
            <person name="Mikhailova N."/>
            <person name="Marx C."/>
            <person name="Richardson P."/>
        </authorList>
    </citation>
    <scope>NUCLEOTIDE SEQUENCE [LARGE SCALE GENOMIC DNA]</scope>
    <source>
        <strain evidence="1">BJ001</strain>
    </source>
</reference>
<proteinExistence type="predicted"/>
<dbReference type="OrthoDB" id="799111at2"/>
<gene>
    <name evidence="1" type="ordered locus">Mpop_2349</name>
</gene>
<dbReference type="HOGENOM" id="CLU_084471_0_0_5"/>
<protein>
    <recommendedName>
        <fullName evidence="3">Class I SAM-dependent methyltransferase</fullName>
    </recommendedName>
</protein>
<dbReference type="Proteomes" id="UP000007136">
    <property type="component" value="Chromosome"/>
</dbReference>
<evidence type="ECO:0000313" key="2">
    <source>
        <dbReference type="Proteomes" id="UP000007136"/>
    </source>
</evidence>
<dbReference type="RefSeq" id="WP_012454243.1">
    <property type="nucleotide sequence ID" value="NC_010725.1"/>
</dbReference>
<dbReference type="SUPFAM" id="SSF53335">
    <property type="entry name" value="S-adenosyl-L-methionine-dependent methyltransferases"/>
    <property type="match status" value="1"/>
</dbReference>
<dbReference type="AlphaFoldDB" id="B1Z9A5"/>
<dbReference type="EMBL" id="CP001029">
    <property type="protein sequence ID" value="ACB80511.1"/>
    <property type="molecule type" value="Genomic_DNA"/>
</dbReference>
<evidence type="ECO:0000313" key="1">
    <source>
        <dbReference type="EMBL" id="ACB80511.1"/>
    </source>
</evidence>
<dbReference type="KEGG" id="mpo:Mpop_2349"/>
<dbReference type="InterPro" id="IPR029063">
    <property type="entry name" value="SAM-dependent_MTases_sf"/>
</dbReference>
<accession>B1Z9A5</accession>
<dbReference type="STRING" id="441620.Mpop_2349"/>
<organism evidence="1 2">
    <name type="scientific">Methylorubrum populi (strain ATCC BAA-705 / NCIMB 13946 / BJ001)</name>
    <name type="common">Methylobacterium populi</name>
    <dbReference type="NCBI Taxonomy" id="441620"/>
    <lineage>
        <taxon>Bacteria</taxon>
        <taxon>Pseudomonadati</taxon>
        <taxon>Pseudomonadota</taxon>
        <taxon>Alphaproteobacteria</taxon>
        <taxon>Hyphomicrobiales</taxon>
        <taxon>Methylobacteriaceae</taxon>
        <taxon>Methylorubrum</taxon>
    </lineage>
</organism>
<dbReference type="eggNOG" id="COG4122">
    <property type="taxonomic scope" value="Bacteria"/>
</dbReference>
<name>B1Z9A5_METPB</name>
<sequence length="235" mass="27124">MSDRFSHSGRDYKLILKDIHDFMQPKTYLEIGTREGYTLALASCDSIAVDPFFVIEGNPVGKRKKTFYFQTTSDDFFKNNDPELVLKDKLDFCFLDGLHEWETLLRDFIDTEKCCNKNSIIAVHDCFPSDAAMASRADNGGWWTGDVWKLIPVLKQYRPDLNLFMIDAPPTGLLLITNLNPGSKKLGDEYFSIVQEWRDIELANYGLDKLFSDAQLIPTSSIERREDMSRYFWIS</sequence>
<evidence type="ECO:0008006" key="3">
    <source>
        <dbReference type="Google" id="ProtNLM"/>
    </source>
</evidence>